<reference evidence="2 3" key="1">
    <citation type="submission" date="2016-10" db="EMBL/GenBank/DDBJ databases">
        <authorList>
            <person name="de Groot N.N."/>
        </authorList>
    </citation>
    <scope>NUCLEOTIDE SEQUENCE [LARGE SCALE GENOMIC DNA]</scope>
    <source>
        <strain evidence="2 3">DSM 27375</strain>
    </source>
</reference>
<protein>
    <submittedName>
        <fullName evidence="2">Uncharacterized protein</fullName>
    </submittedName>
</protein>
<gene>
    <name evidence="2" type="ORF">SAMN04488117_112107</name>
</gene>
<proteinExistence type="predicted"/>
<organism evidence="2 3">
    <name type="scientific">Celeribacter baekdonensis</name>
    <dbReference type="NCBI Taxonomy" id="875171"/>
    <lineage>
        <taxon>Bacteria</taxon>
        <taxon>Pseudomonadati</taxon>
        <taxon>Pseudomonadota</taxon>
        <taxon>Alphaproteobacteria</taxon>
        <taxon>Rhodobacterales</taxon>
        <taxon>Roseobacteraceae</taxon>
        <taxon>Celeribacter</taxon>
    </lineage>
</organism>
<name>A0A1G7RQJ9_9RHOB</name>
<feature type="region of interest" description="Disordered" evidence="1">
    <location>
        <begin position="1"/>
        <end position="48"/>
    </location>
</feature>
<sequence>MSPPNRVAQRSWPREGLYRETARPGSPHGIREQKGGSSQRADLGPKLGSSMSLNIYVSI</sequence>
<dbReference type="Proteomes" id="UP000182284">
    <property type="component" value="Unassembled WGS sequence"/>
</dbReference>
<accession>A0A1G7RQJ9</accession>
<dbReference type="EMBL" id="FNBL01000012">
    <property type="protein sequence ID" value="SDG13106.1"/>
    <property type="molecule type" value="Genomic_DNA"/>
</dbReference>
<evidence type="ECO:0000256" key="1">
    <source>
        <dbReference type="SAM" id="MobiDB-lite"/>
    </source>
</evidence>
<evidence type="ECO:0000313" key="3">
    <source>
        <dbReference type="Proteomes" id="UP000182284"/>
    </source>
</evidence>
<evidence type="ECO:0000313" key="2">
    <source>
        <dbReference type="EMBL" id="SDG13106.1"/>
    </source>
</evidence>
<dbReference type="AlphaFoldDB" id="A0A1G7RQJ9"/>
<feature type="compositionally biased region" description="Basic and acidic residues" evidence="1">
    <location>
        <begin position="12"/>
        <end position="22"/>
    </location>
</feature>